<reference evidence="6 7" key="1">
    <citation type="journal article" date="2019" name="Int. J. Syst. Evol. Microbiol.">
        <title>The Global Catalogue of Microorganisms (GCM) 10K type strain sequencing project: providing services to taxonomists for standard genome sequencing and annotation.</title>
        <authorList>
            <consortium name="The Broad Institute Genomics Platform"/>
            <consortium name="The Broad Institute Genome Sequencing Center for Infectious Disease"/>
            <person name="Wu L."/>
            <person name="Ma J."/>
        </authorList>
    </citation>
    <scope>NUCLEOTIDE SEQUENCE [LARGE SCALE GENOMIC DNA]</scope>
    <source>
        <strain evidence="6 7">JCM 13581</strain>
    </source>
</reference>
<evidence type="ECO:0000256" key="2">
    <source>
        <dbReference type="ARBA" id="ARBA00023125"/>
    </source>
</evidence>
<dbReference type="SUPFAM" id="SSF46689">
    <property type="entry name" value="Homeodomain-like"/>
    <property type="match status" value="1"/>
</dbReference>
<keyword evidence="3" id="KW-0804">Transcription</keyword>
<dbReference type="InterPro" id="IPR009057">
    <property type="entry name" value="Homeodomain-like_sf"/>
</dbReference>
<dbReference type="PANTHER" id="PTHR30055:SF230">
    <property type="entry name" value="TRANSCRIPTIONAL REGULATORY PROTEIN (PROBABLY TETR-FAMILY)-RELATED"/>
    <property type="match status" value="1"/>
</dbReference>
<feature type="domain" description="HTH tetR-type" evidence="5">
    <location>
        <begin position="18"/>
        <end position="78"/>
    </location>
</feature>
<dbReference type="Proteomes" id="UP001501303">
    <property type="component" value="Unassembled WGS sequence"/>
</dbReference>
<keyword evidence="1" id="KW-0805">Transcription regulation</keyword>
<sequence>MASPPENRPRGAGRPRSAAADRAILSATRSALVELGWSALTMSAVASRAQVARTTLYRRWPGKSELVVDAVADLFDERLELPDRGSLAADIEWVVLRFAALLEQPETKTGLMAVLAEATRDEALRARIRSAIVGRQKALVLRGRARAQDRGELAPDPPGDAGARQAARTVDLIFDVVAGSVIHRALVSSEPVDEDWARDFAALVTGGLTGAGPRTG</sequence>
<feature type="DNA-binding region" description="H-T-H motif" evidence="4">
    <location>
        <begin position="41"/>
        <end position="60"/>
    </location>
</feature>
<gene>
    <name evidence="6" type="ORF">GCM10009716_07110</name>
</gene>
<dbReference type="Gene3D" id="1.10.357.10">
    <property type="entry name" value="Tetracycline Repressor, domain 2"/>
    <property type="match status" value="1"/>
</dbReference>
<evidence type="ECO:0000313" key="7">
    <source>
        <dbReference type="Proteomes" id="UP001501303"/>
    </source>
</evidence>
<comment type="caution">
    <text evidence="6">The sequence shown here is derived from an EMBL/GenBank/DDBJ whole genome shotgun (WGS) entry which is preliminary data.</text>
</comment>
<organism evidence="6 7">
    <name type="scientific">Streptomyces sodiiphilus</name>
    <dbReference type="NCBI Taxonomy" id="226217"/>
    <lineage>
        <taxon>Bacteria</taxon>
        <taxon>Bacillati</taxon>
        <taxon>Actinomycetota</taxon>
        <taxon>Actinomycetes</taxon>
        <taxon>Kitasatosporales</taxon>
        <taxon>Streptomycetaceae</taxon>
        <taxon>Streptomyces</taxon>
    </lineage>
</organism>
<dbReference type="InterPro" id="IPR011075">
    <property type="entry name" value="TetR_C"/>
</dbReference>
<dbReference type="RefSeq" id="WP_344258772.1">
    <property type="nucleotide sequence ID" value="NZ_BAAAMJ010000008.1"/>
</dbReference>
<evidence type="ECO:0000256" key="3">
    <source>
        <dbReference type="ARBA" id="ARBA00023163"/>
    </source>
</evidence>
<dbReference type="EMBL" id="BAAAMJ010000008">
    <property type="protein sequence ID" value="GAA1899860.1"/>
    <property type="molecule type" value="Genomic_DNA"/>
</dbReference>
<accession>A0ABN2NSW1</accession>
<dbReference type="InterPro" id="IPR050109">
    <property type="entry name" value="HTH-type_TetR-like_transc_reg"/>
</dbReference>
<evidence type="ECO:0000256" key="1">
    <source>
        <dbReference type="ARBA" id="ARBA00023015"/>
    </source>
</evidence>
<proteinExistence type="predicted"/>
<evidence type="ECO:0000313" key="6">
    <source>
        <dbReference type="EMBL" id="GAA1899860.1"/>
    </source>
</evidence>
<dbReference type="InterPro" id="IPR036271">
    <property type="entry name" value="Tet_transcr_reg_TetR-rel_C_sf"/>
</dbReference>
<name>A0ABN2NSW1_9ACTN</name>
<dbReference type="Pfam" id="PF00440">
    <property type="entry name" value="TetR_N"/>
    <property type="match status" value="1"/>
</dbReference>
<protein>
    <submittedName>
        <fullName evidence="6">TetR/AcrR family transcriptional regulator</fullName>
    </submittedName>
</protein>
<dbReference type="Gene3D" id="1.10.10.60">
    <property type="entry name" value="Homeodomain-like"/>
    <property type="match status" value="1"/>
</dbReference>
<dbReference type="InterPro" id="IPR001647">
    <property type="entry name" value="HTH_TetR"/>
</dbReference>
<keyword evidence="7" id="KW-1185">Reference proteome</keyword>
<dbReference type="Pfam" id="PF16859">
    <property type="entry name" value="TetR_C_11"/>
    <property type="match status" value="1"/>
</dbReference>
<dbReference type="SUPFAM" id="SSF48498">
    <property type="entry name" value="Tetracyclin repressor-like, C-terminal domain"/>
    <property type="match status" value="1"/>
</dbReference>
<keyword evidence="2 4" id="KW-0238">DNA-binding</keyword>
<evidence type="ECO:0000256" key="4">
    <source>
        <dbReference type="PROSITE-ProRule" id="PRU00335"/>
    </source>
</evidence>
<dbReference type="PROSITE" id="PS50977">
    <property type="entry name" value="HTH_TETR_2"/>
    <property type="match status" value="1"/>
</dbReference>
<dbReference type="PANTHER" id="PTHR30055">
    <property type="entry name" value="HTH-TYPE TRANSCRIPTIONAL REGULATOR RUTR"/>
    <property type="match status" value="1"/>
</dbReference>
<evidence type="ECO:0000259" key="5">
    <source>
        <dbReference type="PROSITE" id="PS50977"/>
    </source>
</evidence>